<dbReference type="GeneID" id="84591353"/>
<keyword evidence="2" id="KW-0472">Membrane</keyword>
<protein>
    <submittedName>
        <fullName evidence="3">Uncharacterized protein</fullName>
    </submittedName>
</protein>
<accession>A0AAJ8E2U1</accession>
<dbReference type="RefSeq" id="XP_059605360.1">
    <property type="nucleotide sequence ID" value="XM_059748376.1"/>
</dbReference>
<reference evidence="3" key="1">
    <citation type="submission" date="2025-02" db="EMBL/GenBank/DDBJ databases">
        <authorList>
            <consortium name="NCBI Genome Project"/>
        </authorList>
    </citation>
    <scope>NUCLEOTIDE SEQUENCE</scope>
</reference>
<name>A0AAJ8E2U1_ASPNG</name>
<dbReference type="AlphaFoldDB" id="A0AAJ8E2U1"/>
<sequence length="180" mass="19447">MAVLRVGSSRSSVMRGGLMSQASEMNRTGDIRDDKHESPSDFSLTGKEDQWIERNNNKIRIDSSEVAKPARVPTRHRFAAAAAAAAAASSSFFLFYFFYLPSFILSPYSIFSPFVPTLVLDLTACGVCQLFTPGILGSVPQSPSGLGFVCLFLFLSSPPITLAMLGLPCIYSPGSNHQSI</sequence>
<feature type="transmembrane region" description="Helical" evidence="2">
    <location>
        <begin position="146"/>
        <end position="171"/>
    </location>
</feature>
<organism evidence="3">
    <name type="scientific">Aspergillus niger</name>
    <dbReference type="NCBI Taxonomy" id="5061"/>
    <lineage>
        <taxon>Eukaryota</taxon>
        <taxon>Fungi</taxon>
        <taxon>Dikarya</taxon>
        <taxon>Ascomycota</taxon>
        <taxon>Pezizomycotina</taxon>
        <taxon>Eurotiomycetes</taxon>
        <taxon>Eurotiomycetidae</taxon>
        <taxon>Eurotiales</taxon>
        <taxon>Aspergillaceae</taxon>
        <taxon>Aspergillus</taxon>
        <taxon>Aspergillus subgen. Circumdati</taxon>
    </lineage>
</organism>
<reference evidence="3" key="2">
    <citation type="submission" date="2025-08" db="UniProtKB">
        <authorList>
            <consortium name="RefSeq"/>
        </authorList>
    </citation>
    <scope>IDENTIFICATION</scope>
</reference>
<dbReference type="VEuPathDB" id="FungiDB:An07g03910"/>
<proteinExistence type="predicted"/>
<evidence type="ECO:0000313" key="3">
    <source>
        <dbReference type="RefSeq" id="XP_059605360.1"/>
    </source>
</evidence>
<feature type="compositionally biased region" description="Basic and acidic residues" evidence="1">
    <location>
        <begin position="27"/>
        <end position="39"/>
    </location>
</feature>
<keyword evidence="2" id="KW-1133">Transmembrane helix</keyword>
<evidence type="ECO:0000256" key="2">
    <source>
        <dbReference type="SAM" id="Phobius"/>
    </source>
</evidence>
<evidence type="ECO:0000256" key="1">
    <source>
        <dbReference type="SAM" id="MobiDB-lite"/>
    </source>
</evidence>
<keyword evidence="2" id="KW-0812">Transmembrane</keyword>
<feature type="region of interest" description="Disordered" evidence="1">
    <location>
        <begin position="24"/>
        <end position="47"/>
    </location>
</feature>
<dbReference type="KEGG" id="ang:An07g03910"/>
<feature type="transmembrane region" description="Helical" evidence="2">
    <location>
        <begin position="78"/>
        <end position="99"/>
    </location>
</feature>
<gene>
    <name evidence="3" type="ORF">An07g03910</name>
</gene>